<feature type="compositionally biased region" description="Pro residues" evidence="1">
    <location>
        <begin position="9"/>
        <end position="20"/>
    </location>
</feature>
<protein>
    <submittedName>
        <fullName evidence="3">Uncharacterized protein</fullName>
    </submittedName>
</protein>
<dbReference type="Proteomes" id="UP000076738">
    <property type="component" value="Unassembled WGS sequence"/>
</dbReference>
<evidence type="ECO:0000313" key="4">
    <source>
        <dbReference type="Proteomes" id="UP000076738"/>
    </source>
</evidence>
<keyword evidence="4" id="KW-1185">Reference proteome</keyword>
<feature type="region of interest" description="Disordered" evidence="1">
    <location>
        <begin position="1"/>
        <end position="29"/>
    </location>
</feature>
<evidence type="ECO:0000256" key="1">
    <source>
        <dbReference type="SAM" id="MobiDB-lite"/>
    </source>
</evidence>
<feature type="transmembrane region" description="Helical" evidence="2">
    <location>
        <begin position="75"/>
        <end position="99"/>
    </location>
</feature>
<organism evidence="3 4">
    <name type="scientific">Calocera viscosa (strain TUFC12733)</name>
    <dbReference type="NCBI Taxonomy" id="1330018"/>
    <lineage>
        <taxon>Eukaryota</taxon>
        <taxon>Fungi</taxon>
        <taxon>Dikarya</taxon>
        <taxon>Basidiomycota</taxon>
        <taxon>Agaricomycotina</taxon>
        <taxon>Dacrymycetes</taxon>
        <taxon>Dacrymycetales</taxon>
        <taxon>Dacrymycetaceae</taxon>
        <taxon>Calocera</taxon>
    </lineage>
</organism>
<keyword evidence="2" id="KW-0812">Transmembrane</keyword>
<dbReference type="EMBL" id="KV417297">
    <property type="protein sequence ID" value="KZO94046.1"/>
    <property type="molecule type" value="Genomic_DNA"/>
</dbReference>
<evidence type="ECO:0000313" key="3">
    <source>
        <dbReference type="EMBL" id="KZO94046.1"/>
    </source>
</evidence>
<evidence type="ECO:0000256" key="2">
    <source>
        <dbReference type="SAM" id="Phobius"/>
    </source>
</evidence>
<gene>
    <name evidence="3" type="ORF">CALVIDRAFT_566007</name>
</gene>
<keyword evidence="2" id="KW-1133">Transmembrane helix</keyword>
<name>A0A167JXM0_CALVF</name>
<proteinExistence type="predicted"/>
<accession>A0A167JXM0</accession>
<reference evidence="3 4" key="1">
    <citation type="journal article" date="2016" name="Mol. Biol. Evol.">
        <title>Comparative Genomics of Early-Diverging Mushroom-Forming Fungi Provides Insights into the Origins of Lignocellulose Decay Capabilities.</title>
        <authorList>
            <person name="Nagy L.G."/>
            <person name="Riley R."/>
            <person name="Tritt A."/>
            <person name="Adam C."/>
            <person name="Daum C."/>
            <person name="Floudas D."/>
            <person name="Sun H."/>
            <person name="Yadav J.S."/>
            <person name="Pangilinan J."/>
            <person name="Larsson K.H."/>
            <person name="Matsuura K."/>
            <person name="Barry K."/>
            <person name="Labutti K."/>
            <person name="Kuo R."/>
            <person name="Ohm R.A."/>
            <person name="Bhattacharya S.S."/>
            <person name="Shirouzu T."/>
            <person name="Yoshinaga Y."/>
            <person name="Martin F.M."/>
            <person name="Grigoriev I.V."/>
            <person name="Hibbett D.S."/>
        </authorList>
    </citation>
    <scope>NUCLEOTIDE SEQUENCE [LARGE SCALE GENOMIC DNA]</scope>
    <source>
        <strain evidence="3 4">TUFC12733</strain>
    </source>
</reference>
<keyword evidence="2" id="KW-0472">Membrane</keyword>
<dbReference type="AlphaFoldDB" id="A0A167JXM0"/>
<sequence>MVVTKDDSAPPPYTPVPAPGQPSAVGEGQVRPYQTAQFPALASGAGTSAGEGLLPAPAAAGRDWRVADKRARRRFLGAFLWAIAIWLLVGLLLGGAGAMDYGRHPHDRPHRPGRNH</sequence>